<accession>A0A061SMI5</accession>
<gene>
    <name evidence="9" type="ORF">TSPGSL018_1413</name>
</gene>
<dbReference type="AlphaFoldDB" id="A0A061SMI5"/>
<evidence type="ECO:0000256" key="3">
    <source>
        <dbReference type="ARBA" id="ARBA00022980"/>
    </source>
</evidence>
<organism evidence="9">
    <name type="scientific">Tetraselmis sp. GSL018</name>
    <dbReference type="NCBI Taxonomy" id="582737"/>
    <lineage>
        <taxon>Eukaryota</taxon>
        <taxon>Viridiplantae</taxon>
        <taxon>Chlorophyta</taxon>
        <taxon>core chlorophytes</taxon>
        <taxon>Chlorodendrophyceae</taxon>
        <taxon>Chlorodendrales</taxon>
        <taxon>Chlorodendraceae</taxon>
        <taxon>Tetraselmis</taxon>
    </lineage>
</organism>
<evidence type="ECO:0000256" key="1">
    <source>
        <dbReference type="ARBA" id="ARBA00004173"/>
    </source>
</evidence>
<evidence type="ECO:0000313" key="9">
    <source>
        <dbReference type="EMBL" id="JAC84264.1"/>
    </source>
</evidence>
<dbReference type="GO" id="GO:0005762">
    <property type="term" value="C:mitochondrial large ribosomal subunit"/>
    <property type="evidence" value="ECO:0007669"/>
    <property type="project" value="TreeGrafter"/>
</dbReference>
<name>A0A061SMI5_9CHLO</name>
<dbReference type="PANTHER" id="PTHR28595">
    <property type="entry name" value="39S RIBOSOMAL PROTEIN L54, MITOCHONDRIAL"/>
    <property type="match status" value="1"/>
</dbReference>
<dbReference type="PANTHER" id="PTHR28595:SF1">
    <property type="entry name" value="LARGE RIBOSOMAL SUBUNIT PROTEIN ML54"/>
    <property type="match status" value="1"/>
</dbReference>
<evidence type="ECO:0000256" key="2">
    <source>
        <dbReference type="ARBA" id="ARBA00022946"/>
    </source>
</evidence>
<dbReference type="Pfam" id="PF08561">
    <property type="entry name" value="Ribosomal_L37"/>
    <property type="match status" value="1"/>
</dbReference>
<keyword evidence="5" id="KW-0687">Ribonucleoprotein</keyword>
<comment type="similarity">
    <text evidence="6">Belongs to the mitochondrion-specific ribosomal protein mL54 family.</text>
</comment>
<evidence type="ECO:0000256" key="5">
    <source>
        <dbReference type="ARBA" id="ARBA00023274"/>
    </source>
</evidence>
<proteinExistence type="inferred from homology"/>
<evidence type="ECO:0000256" key="8">
    <source>
        <dbReference type="SAM" id="MobiDB-lite"/>
    </source>
</evidence>
<feature type="region of interest" description="Disordered" evidence="8">
    <location>
        <begin position="1"/>
        <end position="37"/>
    </location>
</feature>
<evidence type="ECO:0000256" key="4">
    <source>
        <dbReference type="ARBA" id="ARBA00023128"/>
    </source>
</evidence>
<dbReference type="GO" id="GO:0003735">
    <property type="term" value="F:structural constituent of ribosome"/>
    <property type="evidence" value="ECO:0007669"/>
    <property type="project" value="TreeGrafter"/>
</dbReference>
<protein>
    <recommendedName>
        <fullName evidence="7">Large ribosomal subunit protein mL54</fullName>
    </recommendedName>
</protein>
<keyword evidence="2" id="KW-0809">Transit peptide</keyword>
<dbReference type="InterPro" id="IPR013870">
    <property type="entry name" value="Ribosomal_mL54"/>
</dbReference>
<evidence type="ECO:0000256" key="7">
    <source>
        <dbReference type="ARBA" id="ARBA00035179"/>
    </source>
</evidence>
<keyword evidence="3" id="KW-0689">Ribosomal protein</keyword>
<comment type="subcellular location">
    <subcellularLocation>
        <location evidence="1">Mitochondrion</location>
    </subcellularLocation>
</comment>
<sequence length="143" mass="15594">MLRSTLNAASRLPVRGLAPKKGGKKAEDTSSGTATGHLSATEVTGCNIFKDGSDPPILPDDQYPSWLWELATPGPTLNELERKGPDSLEPDEVLQWEGELDVKYRFVSTTLPRLLFLDVLVCLTTSPCLHQGLFPPNLEPPDP</sequence>
<reference evidence="9" key="1">
    <citation type="submission" date="2014-05" db="EMBL/GenBank/DDBJ databases">
        <title>The transcriptome of the halophilic microalga Tetraselmis sp. GSL018 isolated from the Great Salt Lake, Utah.</title>
        <authorList>
            <person name="Jinkerson R.E."/>
            <person name="D'Adamo S."/>
            <person name="Posewitz M.C."/>
        </authorList>
    </citation>
    <scope>NUCLEOTIDE SEQUENCE</scope>
    <source>
        <strain evidence="9">GSL018</strain>
    </source>
</reference>
<keyword evidence="4" id="KW-0496">Mitochondrion</keyword>
<dbReference type="EMBL" id="GBEZ01000637">
    <property type="protein sequence ID" value="JAC84264.1"/>
    <property type="molecule type" value="Transcribed_RNA"/>
</dbReference>
<evidence type="ECO:0000256" key="6">
    <source>
        <dbReference type="ARBA" id="ARBA00033752"/>
    </source>
</evidence>